<dbReference type="KEGG" id="dosa:Os01g0547500"/>
<organism evidence="1 2">
    <name type="scientific">Oryza sativa subsp. japonica</name>
    <name type="common">Rice</name>
    <dbReference type="NCBI Taxonomy" id="39947"/>
    <lineage>
        <taxon>Eukaryota</taxon>
        <taxon>Viridiplantae</taxon>
        <taxon>Streptophyta</taxon>
        <taxon>Embryophyta</taxon>
        <taxon>Tracheophyta</taxon>
        <taxon>Spermatophyta</taxon>
        <taxon>Magnoliopsida</taxon>
        <taxon>Liliopsida</taxon>
        <taxon>Poales</taxon>
        <taxon>Poaceae</taxon>
        <taxon>BOP clade</taxon>
        <taxon>Oryzoideae</taxon>
        <taxon>Oryzeae</taxon>
        <taxon>Oryzinae</taxon>
        <taxon>Oryza</taxon>
        <taxon>Oryza sativa</taxon>
    </lineage>
</organism>
<evidence type="ECO:0000313" key="2">
    <source>
        <dbReference type="Proteomes" id="UP000000763"/>
    </source>
</evidence>
<accession>Q0JM25</accession>
<gene>
    <name evidence="1" type="ordered locus">Os01g0547500</name>
</gene>
<dbReference type="Proteomes" id="UP000000763">
    <property type="component" value="Chromosome 1"/>
</dbReference>
<evidence type="ECO:0000313" key="1">
    <source>
        <dbReference type="EMBL" id="BAF05203.1"/>
    </source>
</evidence>
<protein>
    <submittedName>
        <fullName evidence="1">Os01g0547500 protein</fullName>
    </submittedName>
</protein>
<sequence>VELTPAPGGLRLPRCGLQRKHADLGEDDGELQQTESFFLANLCKFANSQNESIMMP</sequence>
<name>Q0JM25_ORYSJ</name>
<reference evidence="1 2" key="1">
    <citation type="journal article" date="2005" name="Nature">
        <title>The map-based sequence of the rice genome.</title>
        <authorList>
            <consortium name="International rice genome sequencing project (IRGSP)"/>
            <person name="Matsumoto T."/>
            <person name="Wu J."/>
            <person name="Kanamori H."/>
            <person name="Katayose Y."/>
            <person name="Fujisawa M."/>
            <person name="Namiki N."/>
            <person name="Mizuno H."/>
            <person name="Yamamoto K."/>
            <person name="Antonio B.A."/>
            <person name="Baba T."/>
            <person name="Sakata K."/>
            <person name="Nagamura Y."/>
            <person name="Aoki H."/>
            <person name="Arikawa K."/>
            <person name="Arita K."/>
            <person name="Bito T."/>
            <person name="Chiden Y."/>
            <person name="Fujitsuka N."/>
            <person name="Fukunaka R."/>
            <person name="Hamada M."/>
            <person name="Harada C."/>
            <person name="Hayashi A."/>
            <person name="Hijishita S."/>
            <person name="Honda M."/>
            <person name="Hosokawa S."/>
            <person name="Ichikawa Y."/>
            <person name="Idonuma A."/>
            <person name="Iijima M."/>
            <person name="Ikeda M."/>
            <person name="Ikeno M."/>
            <person name="Ito K."/>
            <person name="Ito S."/>
            <person name="Ito T."/>
            <person name="Ito Y."/>
            <person name="Ito Y."/>
            <person name="Iwabuchi A."/>
            <person name="Kamiya K."/>
            <person name="Karasawa W."/>
            <person name="Kurita K."/>
            <person name="Katagiri S."/>
            <person name="Kikuta A."/>
            <person name="Kobayashi H."/>
            <person name="Kobayashi N."/>
            <person name="Machita K."/>
            <person name="Maehara T."/>
            <person name="Masukawa M."/>
            <person name="Mizubayashi T."/>
            <person name="Mukai Y."/>
            <person name="Nagasaki H."/>
            <person name="Nagata Y."/>
            <person name="Naito S."/>
            <person name="Nakashima M."/>
            <person name="Nakama Y."/>
            <person name="Nakamichi Y."/>
            <person name="Nakamura M."/>
            <person name="Meguro A."/>
            <person name="Negishi M."/>
            <person name="Ohta I."/>
            <person name="Ohta T."/>
            <person name="Okamoto M."/>
            <person name="Ono N."/>
            <person name="Saji S."/>
            <person name="Sakaguchi M."/>
            <person name="Sakai K."/>
            <person name="Shibata M."/>
            <person name="Shimokawa T."/>
            <person name="Song J."/>
            <person name="Takazaki Y."/>
            <person name="Terasawa K."/>
            <person name="Tsugane M."/>
            <person name="Tsuji K."/>
            <person name="Ueda S."/>
            <person name="Waki K."/>
            <person name="Yamagata H."/>
            <person name="Yamamoto M."/>
            <person name="Yamamoto S."/>
            <person name="Yamane H."/>
            <person name="Yoshiki S."/>
            <person name="Yoshihara R."/>
            <person name="Yukawa K."/>
            <person name="Zhong H."/>
            <person name="Yano M."/>
            <person name="Yuan Q."/>
            <person name="Ouyang S."/>
            <person name="Liu J."/>
            <person name="Jones K.M."/>
            <person name="Gansberger K."/>
            <person name="Moffat K."/>
            <person name="Hill J."/>
            <person name="Bera J."/>
            <person name="Fadrosh D."/>
            <person name="Jin S."/>
            <person name="Johri S."/>
            <person name="Kim M."/>
            <person name="Overton L."/>
            <person name="Reardon M."/>
            <person name="Tsitrin T."/>
            <person name="Vuong H."/>
            <person name="Weaver B."/>
            <person name="Ciecko A."/>
            <person name="Tallon L."/>
            <person name="Jackson J."/>
            <person name="Pai G."/>
            <person name="Aken S.V."/>
            <person name="Utterback T."/>
            <person name="Reidmuller S."/>
            <person name="Feldblyum T."/>
            <person name="Hsiao J."/>
            <person name="Zismann V."/>
            <person name="Iobst S."/>
            <person name="de Vazeille A.R."/>
            <person name="Buell C.R."/>
            <person name="Ying K."/>
            <person name="Li Y."/>
            <person name="Lu T."/>
            <person name="Huang Y."/>
            <person name="Zhao Q."/>
            <person name="Feng Q."/>
            <person name="Zhang L."/>
            <person name="Zhu J."/>
            <person name="Weng Q."/>
            <person name="Mu J."/>
            <person name="Lu Y."/>
            <person name="Fan D."/>
            <person name="Liu Y."/>
            <person name="Guan J."/>
            <person name="Zhang Y."/>
            <person name="Yu S."/>
            <person name="Liu X."/>
            <person name="Zhang Y."/>
            <person name="Hong G."/>
            <person name="Han B."/>
            <person name="Choisne N."/>
            <person name="Demange N."/>
            <person name="Orjeda G."/>
            <person name="Samain S."/>
            <person name="Cattolico L."/>
            <person name="Pelletier E."/>
            <person name="Couloux A."/>
            <person name="Segurens B."/>
            <person name="Wincker P."/>
            <person name="D'Hont A."/>
            <person name="Scarpelli C."/>
            <person name="Weissenbach J."/>
            <person name="Salanoubat M."/>
            <person name="Quetier F."/>
            <person name="Yu Y."/>
            <person name="Kim H.R."/>
            <person name="Rambo T."/>
            <person name="Currie J."/>
            <person name="Collura K."/>
            <person name="Luo M."/>
            <person name="Yang T."/>
            <person name="Ammiraju J.S.S."/>
            <person name="Engler F."/>
            <person name="Soderlund C."/>
            <person name="Wing R.A."/>
            <person name="Palmer L.E."/>
            <person name="de la Bastide M."/>
            <person name="Spiegel L."/>
            <person name="Nascimento L."/>
            <person name="Zutavern T."/>
            <person name="O'Shaughnessy A."/>
            <person name="Dike S."/>
            <person name="Dedhia N."/>
            <person name="Preston R."/>
            <person name="Balija V."/>
            <person name="McCombie W.R."/>
            <person name="Chow T."/>
            <person name="Chen H."/>
            <person name="Chung M."/>
            <person name="Chen C."/>
            <person name="Shaw J."/>
            <person name="Wu H."/>
            <person name="Hsiao K."/>
            <person name="Chao Y."/>
            <person name="Chu M."/>
            <person name="Cheng C."/>
            <person name="Hour A."/>
            <person name="Lee P."/>
            <person name="Lin S."/>
            <person name="Lin Y."/>
            <person name="Liou J."/>
            <person name="Liu S."/>
            <person name="Hsing Y."/>
            <person name="Raghuvanshi S."/>
            <person name="Mohanty A."/>
            <person name="Bharti A.K."/>
            <person name="Gaur A."/>
            <person name="Gupta V."/>
            <person name="Kumar D."/>
            <person name="Ravi V."/>
            <person name="Vij S."/>
            <person name="Kapur A."/>
            <person name="Khurana P."/>
            <person name="Khurana P."/>
            <person name="Khurana J.P."/>
            <person name="Tyagi A.K."/>
            <person name="Gaikwad K."/>
            <person name="Singh A."/>
            <person name="Dalal V."/>
            <person name="Srivastava S."/>
            <person name="Dixit A."/>
            <person name="Pal A.K."/>
            <person name="Ghazi I.A."/>
            <person name="Yadav M."/>
            <person name="Pandit A."/>
            <person name="Bhargava A."/>
            <person name="Sureshbabu K."/>
            <person name="Batra K."/>
            <person name="Sharma T.R."/>
            <person name="Mohapatra T."/>
            <person name="Singh N.K."/>
            <person name="Messing J."/>
            <person name="Nelson A.B."/>
            <person name="Fuks G."/>
            <person name="Kavchok S."/>
            <person name="Keizer G."/>
            <person name="Linton E."/>
            <person name="Llaca V."/>
            <person name="Song R."/>
            <person name="Tanyolac B."/>
            <person name="Young S."/>
            <person name="Ho-Il K."/>
            <person name="Hahn J.H."/>
            <person name="Sangsakoo G."/>
            <person name="Vanavichit A."/>
            <person name="de Mattos Luiz.A.T."/>
            <person name="Zimmer P.D."/>
            <person name="Malone G."/>
            <person name="Dellagostin O."/>
            <person name="de Oliveira A.C."/>
            <person name="Bevan M."/>
            <person name="Bancroft I."/>
            <person name="Minx P."/>
            <person name="Cordum H."/>
            <person name="Wilson R."/>
            <person name="Cheng Z."/>
            <person name="Jin W."/>
            <person name="Jiang J."/>
            <person name="Leong S.A."/>
            <person name="Iwama H."/>
            <person name="Gojobori T."/>
            <person name="Itoh T."/>
            <person name="Niimura Y."/>
            <person name="Fujii Y."/>
            <person name="Habara T."/>
            <person name="Sakai H."/>
            <person name="Sato Y."/>
            <person name="Wilson G."/>
            <person name="Kumar K."/>
            <person name="McCouch S."/>
            <person name="Juretic N."/>
            <person name="Hoen D."/>
            <person name="Wright S."/>
            <person name="Bruskiewich R."/>
            <person name="Bureau T."/>
            <person name="Miyao A."/>
            <person name="Hirochika H."/>
            <person name="Nishikawa T."/>
            <person name="Kadowaki K."/>
            <person name="Sugiura M."/>
            <person name="Burr B."/>
            <person name="Sasaki T."/>
        </authorList>
    </citation>
    <scope>NUCLEOTIDE SEQUENCE [LARGE SCALE GENOMIC DNA]</scope>
    <source>
        <strain evidence="2">cv. Nipponbare</strain>
    </source>
</reference>
<dbReference type="AlphaFoldDB" id="Q0JM25"/>
<dbReference type="EMBL" id="AP008207">
    <property type="protein sequence ID" value="BAF05203.1"/>
    <property type="molecule type" value="Genomic_DNA"/>
</dbReference>
<proteinExistence type="predicted"/>
<reference evidence="2" key="2">
    <citation type="journal article" date="2008" name="Nucleic Acids Res.">
        <title>The rice annotation project database (RAP-DB): 2008 update.</title>
        <authorList>
            <consortium name="The rice annotation project (RAP)"/>
        </authorList>
    </citation>
    <scope>GENOME REANNOTATION</scope>
    <source>
        <strain evidence="2">cv. Nipponbare</strain>
    </source>
</reference>
<feature type="non-terminal residue" evidence="1">
    <location>
        <position position="1"/>
    </location>
</feature>